<evidence type="ECO:0000256" key="2">
    <source>
        <dbReference type="ARBA" id="ARBA00010024"/>
    </source>
</evidence>
<dbReference type="PANTHER" id="PTHR31319:SF53">
    <property type="entry name" value="ZINC FINGER PROTEIN CONSTANS-LIKE 5"/>
    <property type="match status" value="1"/>
</dbReference>
<organism evidence="12 13">
    <name type="scientific">Coffea canephora</name>
    <name type="common">Robusta coffee</name>
    <dbReference type="NCBI Taxonomy" id="49390"/>
    <lineage>
        <taxon>Eukaryota</taxon>
        <taxon>Viridiplantae</taxon>
        <taxon>Streptophyta</taxon>
        <taxon>Embryophyta</taxon>
        <taxon>Tracheophyta</taxon>
        <taxon>Spermatophyta</taxon>
        <taxon>Magnoliopsida</taxon>
        <taxon>eudicotyledons</taxon>
        <taxon>Gunneridae</taxon>
        <taxon>Pentapetalae</taxon>
        <taxon>asterids</taxon>
        <taxon>lamiids</taxon>
        <taxon>Gentianales</taxon>
        <taxon>Rubiaceae</taxon>
        <taxon>Ixoroideae</taxon>
        <taxon>Gardenieae complex</taxon>
        <taxon>Bertiereae - Coffeeae clade</taxon>
        <taxon>Coffeeae</taxon>
        <taxon>Coffea</taxon>
    </lineage>
</organism>
<dbReference type="GO" id="GO:0000976">
    <property type="term" value="F:transcription cis-regulatory region binding"/>
    <property type="evidence" value="ECO:0007669"/>
    <property type="project" value="EnsemblPlants"/>
</dbReference>
<dbReference type="InterPro" id="IPR000315">
    <property type="entry name" value="Znf_B-box"/>
</dbReference>
<keyword evidence="5" id="KW-0862">Zinc</keyword>
<reference evidence="13" key="1">
    <citation type="journal article" date="2014" name="Science">
        <title>The coffee genome provides insight into the convergent evolution of caffeine biosynthesis.</title>
        <authorList>
            <person name="Denoeud F."/>
            <person name="Carretero-Paulet L."/>
            <person name="Dereeper A."/>
            <person name="Droc G."/>
            <person name="Guyot R."/>
            <person name="Pietrella M."/>
            <person name="Zheng C."/>
            <person name="Alberti A."/>
            <person name="Anthony F."/>
            <person name="Aprea G."/>
            <person name="Aury J.M."/>
            <person name="Bento P."/>
            <person name="Bernard M."/>
            <person name="Bocs S."/>
            <person name="Campa C."/>
            <person name="Cenci A."/>
            <person name="Combes M.C."/>
            <person name="Crouzillat D."/>
            <person name="Da Silva C."/>
            <person name="Daddiego L."/>
            <person name="De Bellis F."/>
            <person name="Dussert S."/>
            <person name="Garsmeur O."/>
            <person name="Gayraud T."/>
            <person name="Guignon V."/>
            <person name="Jahn K."/>
            <person name="Jamilloux V."/>
            <person name="Joet T."/>
            <person name="Labadie K."/>
            <person name="Lan T."/>
            <person name="Leclercq J."/>
            <person name="Lepelley M."/>
            <person name="Leroy T."/>
            <person name="Li L.T."/>
            <person name="Librado P."/>
            <person name="Lopez L."/>
            <person name="Munoz A."/>
            <person name="Noel B."/>
            <person name="Pallavicini A."/>
            <person name="Perrotta G."/>
            <person name="Poncet V."/>
            <person name="Pot D."/>
            <person name="Priyono X."/>
            <person name="Rigoreau M."/>
            <person name="Rouard M."/>
            <person name="Rozas J."/>
            <person name="Tranchant-Dubreuil C."/>
            <person name="VanBuren R."/>
            <person name="Zhang Q."/>
            <person name="Andrade A.C."/>
            <person name="Argout X."/>
            <person name="Bertrand B."/>
            <person name="de Kochko A."/>
            <person name="Graziosi G."/>
            <person name="Henry R.J."/>
            <person name="Jayarama X."/>
            <person name="Ming R."/>
            <person name="Nagai C."/>
            <person name="Rounsley S."/>
            <person name="Sankoff D."/>
            <person name="Giuliano G."/>
            <person name="Albert V.A."/>
            <person name="Wincker P."/>
            <person name="Lashermes P."/>
        </authorList>
    </citation>
    <scope>NUCLEOTIDE SEQUENCE [LARGE SCALE GENOMIC DNA]</scope>
    <source>
        <strain evidence="13">cv. DH200-94</strain>
    </source>
</reference>
<keyword evidence="6 8" id="KW-0539">Nucleus</keyword>
<evidence type="ECO:0000256" key="5">
    <source>
        <dbReference type="ARBA" id="ARBA00022833"/>
    </source>
</evidence>
<dbReference type="GO" id="GO:0003700">
    <property type="term" value="F:DNA-binding transcription factor activity"/>
    <property type="evidence" value="ECO:0007669"/>
    <property type="project" value="TreeGrafter"/>
</dbReference>
<dbReference type="InterPro" id="IPR045281">
    <property type="entry name" value="CONSTANS-like"/>
</dbReference>
<dbReference type="STRING" id="49390.A0A068U441"/>
<feature type="domain" description="B box-type" evidence="10">
    <location>
        <begin position="31"/>
        <end position="73"/>
    </location>
</feature>
<comment type="subcellular location">
    <subcellularLocation>
        <location evidence="1 8">Nucleus</location>
    </subcellularLocation>
</comment>
<name>A0A068U441_COFCA</name>
<dbReference type="Pfam" id="PF06203">
    <property type="entry name" value="CCT"/>
    <property type="match status" value="1"/>
</dbReference>
<feature type="region of interest" description="Disordered" evidence="9">
    <location>
        <begin position="316"/>
        <end position="341"/>
    </location>
</feature>
<dbReference type="OrthoDB" id="153872at2759"/>
<evidence type="ECO:0000313" key="12">
    <source>
        <dbReference type="EMBL" id="CDP02934.1"/>
    </source>
</evidence>
<dbReference type="Gramene" id="CDP02934">
    <property type="protein sequence ID" value="CDP02934"/>
    <property type="gene ID" value="GSCOC_T00041358001"/>
</dbReference>
<evidence type="ECO:0000256" key="8">
    <source>
        <dbReference type="PROSITE-ProRule" id="PRU00357"/>
    </source>
</evidence>
<evidence type="ECO:0000256" key="7">
    <source>
        <dbReference type="PROSITE-ProRule" id="PRU00024"/>
    </source>
</evidence>
<dbReference type="GO" id="GO:0005634">
    <property type="term" value="C:nucleus"/>
    <property type="evidence" value="ECO:0007669"/>
    <property type="project" value="UniProtKB-SubCell"/>
</dbReference>
<evidence type="ECO:0000313" key="13">
    <source>
        <dbReference type="Proteomes" id="UP000295252"/>
    </source>
</evidence>
<dbReference type="AlphaFoldDB" id="A0A068U441"/>
<dbReference type="PROSITE" id="PS50119">
    <property type="entry name" value="ZF_BBOX"/>
    <property type="match status" value="2"/>
</dbReference>
<comment type="similarity">
    <text evidence="2">Belongs to the CONSTANS family.</text>
</comment>
<evidence type="ECO:0000256" key="9">
    <source>
        <dbReference type="SAM" id="MobiDB-lite"/>
    </source>
</evidence>
<dbReference type="CDD" id="cd19821">
    <property type="entry name" value="Bbox1_BBX-like"/>
    <property type="match status" value="2"/>
</dbReference>
<accession>A0A068U441</accession>
<proteinExistence type="inferred from homology"/>
<dbReference type="PANTHER" id="PTHR31319">
    <property type="entry name" value="ZINC FINGER PROTEIN CONSTANS-LIKE 4"/>
    <property type="match status" value="1"/>
</dbReference>
<dbReference type="FunCoup" id="A0A068U441">
    <property type="interactions" value="473"/>
</dbReference>
<dbReference type="PROSITE" id="PS51017">
    <property type="entry name" value="CCT"/>
    <property type="match status" value="1"/>
</dbReference>
<keyword evidence="13" id="KW-1185">Reference proteome</keyword>
<dbReference type="Pfam" id="PF00643">
    <property type="entry name" value="zf-B_box"/>
    <property type="match status" value="1"/>
</dbReference>
<keyword evidence="3" id="KW-0479">Metal-binding</keyword>
<evidence type="ECO:0000256" key="1">
    <source>
        <dbReference type="ARBA" id="ARBA00004123"/>
    </source>
</evidence>
<dbReference type="OMA" id="REAPNCF"/>
<dbReference type="EMBL" id="HG739093">
    <property type="protein sequence ID" value="CDP02934.1"/>
    <property type="molecule type" value="Genomic_DNA"/>
</dbReference>
<dbReference type="InterPro" id="IPR049808">
    <property type="entry name" value="CONSTANS-like_Bbox1"/>
</dbReference>
<evidence type="ECO:0000256" key="6">
    <source>
        <dbReference type="ARBA" id="ARBA00023242"/>
    </source>
</evidence>
<dbReference type="SMART" id="SM00336">
    <property type="entry name" value="BBOX"/>
    <property type="match status" value="2"/>
</dbReference>
<feature type="domain" description="CCT" evidence="11">
    <location>
        <begin position="339"/>
        <end position="381"/>
    </location>
</feature>
<protein>
    <submittedName>
        <fullName evidence="12">Uncharacterized protein</fullName>
    </submittedName>
</protein>
<evidence type="ECO:0000259" key="10">
    <source>
        <dbReference type="PROSITE" id="PS50119"/>
    </source>
</evidence>
<gene>
    <name evidence="12" type="ORF">GSCOC_T00041358001</name>
</gene>
<dbReference type="PhylomeDB" id="A0A068U441"/>
<keyword evidence="4 7" id="KW-0863">Zinc-finger</keyword>
<dbReference type="InterPro" id="IPR010402">
    <property type="entry name" value="CCT_domain"/>
</dbReference>
<sequence length="413" mass="44796">MGRVAEDGGGTGVVANNRGVPAAWGLVAKPCDCCSSAAALLFCRTDSLFMCMACDSKMHATNKIGSRHERVWMCEVCEQAPASVTCKADAAALCVTCDRDIHSANPLARRHERSPVVPFYDTAESVVKSTAATLLVPLPPPAVDNSSNTGANNTVNDTCHGHDAKMTTCFAHESYMSDPWISSNPMNSKLPTDAPEFKSVEFLFSDSDNYLDFDYRISSGARIQQHYTSSGTDGVVPVQTTKPPILPAQLPGHHEPSEKHFEIDFTKSHISSYTPSYTSHSLSQSVSSSSLDVGVVPDGSSVSEISYPFGRNLSGSTADLSGSSSGGNNQGSQLPGMDREARVLRYREKRKNRKFEKTIRYASRKAYAETRPRIKGRFAKRAEAIESEIDQMFTCPGSAAFFPESRYGVVPSF</sequence>
<dbReference type="InParanoid" id="A0A068U441"/>
<evidence type="ECO:0000259" key="11">
    <source>
        <dbReference type="PROSITE" id="PS51017"/>
    </source>
</evidence>
<feature type="domain" description="B box-type" evidence="10">
    <location>
        <begin position="69"/>
        <end position="116"/>
    </location>
</feature>
<evidence type="ECO:0000256" key="4">
    <source>
        <dbReference type="ARBA" id="ARBA00022771"/>
    </source>
</evidence>
<dbReference type="GO" id="GO:0009909">
    <property type="term" value="P:regulation of flower development"/>
    <property type="evidence" value="ECO:0007669"/>
    <property type="project" value="InterPro"/>
</dbReference>
<dbReference type="GO" id="GO:0008270">
    <property type="term" value="F:zinc ion binding"/>
    <property type="evidence" value="ECO:0007669"/>
    <property type="project" value="UniProtKB-KW"/>
</dbReference>
<evidence type="ECO:0000256" key="3">
    <source>
        <dbReference type="ARBA" id="ARBA00022723"/>
    </source>
</evidence>
<dbReference type="Proteomes" id="UP000295252">
    <property type="component" value="Chromosome VIII"/>
</dbReference>